<evidence type="ECO:0008006" key="5">
    <source>
        <dbReference type="Google" id="ProtNLM"/>
    </source>
</evidence>
<proteinExistence type="predicted"/>
<dbReference type="Gramene" id="KRH30693">
    <property type="protein sequence ID" value="KRH30693"/>
    <property type="gene ID" value="GLYMA_11G201100"/>
</dbReference>
<dbReference type="EnsemblPlants" id="KRH30693">
    <property type="protein sequence ID" value="KRH30693"/>
    <property type="gene ID" value="GLYMA_11G201100"/>
</dbReference>
<reference evidence="2 3" key="1">
    <citation type="journal article" date="2010" name="Nature">
        <title>Genome sequence of the palaeopolyploid soybean.</title>
        <authorList>
            <person name="Schmutz J."/>
            <person name="Cannon S.B."/>
            <person name="Schlueter J."/>
            <person name="Ma J."/>
            <person name="Mitros T."/>
            <person name="Nelson W."/>
            <person name="Hyten D.L."/>
            <person name="Song Q."/>
            <person name="Thelen J.J."/>
            <person name="Cheng J."/>
            <person name="Xu D."/>
            <person name="Hellsten U."/>
            <person name="May G.D."/>
            <person name="Yu Y."/>
            <person name="Sakurai T."/>
            <person name="Umezawa T."/>
            <person name="Bhattacharyya M.K."/>
            <person name="Sandhu D."/>
            <person name="Valliyodan B."/>
            <person name="Lindquist E."/>
            <person name="Peto M."/>
            <person name="Grant D."/>
            <person name="Shu S."/>
            <person name="Goodstein D."/>
            <person name="Barry K."/>
            <person name="Futrell-Griggs M."/>
            <person name="Abernathy B."/>
            <person name="Du J."/>
            <person name="Tian Z."/>
            <person name="Zhu L."/>
            <person name="Gill N."/>
            <person name="Joshi T."/>
            <person name="Libault M."/>
            <person name="Sethuraman A."/>
            <person name="Zhang X.-C."/>
            <person name="Shinozaki K."/>
            <person name="Nguyen H.T."/>
            <person name="Wing R.A."/>
            <person name="Cregan P."/>
            <person name="Specht J."/>
            <person name="Grimwood J."/>
            <person name="Rokhsar D."/>
            <person name="Stacey G."/>
            <person name="Shoemaker R.C."/>
            <person name="Jackson S.A."/>
        </authorList>
    </citation>
    <scope>NUCLEOTIDE SEQUENCE [LARGE SCALE GENOMIC DNA]</scope>
    <source>
        <strain evidence="3">cv. Williams 82</strain>
        <tissue evidence="2">Callus</tissue>
    </source>
</reference>
<reference evidence="2" key="3">
    <citation type="submission" date="2018-07" db="EMBL/GenBank/DDBJ databases">
        <title>WGS assembly of Glycine max.</title>
        <authorList>
            <person name="Schmutz J."/>
            <person name="Cannon S."/>
            <person name="Schlueter J."/>
            <person name="Ma J."/>
            <person name="Mitros T."/>
            <person name="Nelson W."/>
            <person name="Hyten D."/>
            <person name="Song Q."/>
            <person name="Thelen J."/>
            <person name="Cheng J."/>
            <person name="Xu D."/>
            <person name="Hellsten U."/>
            <person name="May G."/>
            <person name="Yu Y."/>
            <person name="Sakurai T."/>
            <person name="Umezawa T."/>
            <person name="Bhattacharyya M."/>
            <person name="Sandhu D."/>
            <person name="Valliyodan B."/>
            <person name="Lindquist E."/>
            <person name="Peto M."/>
            <person name="Grant D."/>
            <person name="Shu S."/>
            <person name="Goodstein D."/>
            <person name="Barry K."/>
            <person name="Futrell-Griggs M."/>
            <person name="Abernathy B."/>
            <person name="Du J."/>
            <person name="Tian Z."/>
            <person name="Zhu L."/>
            <person name="Gill N."/>
            <person name="Joshi T."/>
            <person name="Libault M."/>
            <person name="Sethuraman A."/>
            <person name="Zhang X."/>
            <person name="Shinozaki K."/>
            <person name="Nguyen H."/>
            <person name="Wing R."/>
            <person name="Cregan P."/>
            <person name="Specht J."/>
            <person name="Grimwood J."/>
            <person name="Rokhsar D."/>
            <person name="Stacey G."/>
            <person name="Shoemaker R."/>
            <person name="Jackson S."/>
        </authorList>
    </citation>
    <scope>NUCLEOTIDE SEQUENCE</scope>
    <source>
        <tissue evidence="2">Callus</tissue>
    </source>
</reference>
<evidence type="ECO:0000313" key="4">
    <source>
        <dbReference type="Proteomes" id="UP000008827"/>
    </source>
</evidence>
<dbReference type="AlphaFoldDB" id="A0A0R0HTT0"/>
<name>A0A0R0HTT0_SOYBN</name>
<evidence type="ECO:0000313" key="3">
    <source>
        <dbReference type="EnsemblPlants" id="KRH30693"/>
    </source>
</evidence>
<keyword evidence="1" id="KW-0732">Signal</keyword>
<protein>
    <recommendedName>
        <fullName evidence="5">Secreted protein</fullName>
    </recommendedName>
</protein>
<evidence type="ECO:0000313" key="2">
    <source>
        <dbReference type="EMBL" id="KRH30693.1"/>
    </source>
</evidence>
<feature type="signal peptide" evidence="1">
    <location>
        <begin position="1"/>
        <end position="17"/>
    </location>
</feature>
<dbReference type="InParanoid" id="A0A0R0HTT0"/>
<keyword evidence="4" id="KW-1185">Reference proteome</keyword>
<reference evidence="3" key="2">
    <citation type="submission" date="2018-02" db="UniProtKB">
        <authorList>
            <consortium name="EnsemblPlants"/>
        </authorList>
    </citation>
    <scope>IDENTIFICATION</scope>
    <source>
        <strain evidence="3">Williams 82</strain>
    </source>
</reference>
<dbReference type="SMR" id="A0A0R0HTT0"/>
<organism evidence="2">
    <name type="scientific">Glycine max</name>
    <name type="common">Soybean</name>
    <name type="synonym">Glycine hispida</name>
    <dbReference type="NCBI Taxonomy" id="3847"/>
    <lineage>
        <taxon>Eukaryota</taxon>
        <taxon>Viridiplantae</taxon>
        <taxon>Streptophyta</taxon>
        <taxon>Embryophyta</taxon>
        <taxon>Tracheophyta</taxon>
        <taxon>Spermatophyta</taxon>
        <taxon>Magnoliopsida</taxon>
        <taxon>eudicotyledons</taxon>
        <taxon>Gunneridae</taxon>
        <taxon>Pentapetalae</taxon>
        <taxon>rosids</taxon>
        <taxon>fabids</taxon>
        <taxon>Fabales</taxon>
        <taxon>Fabaceae</taxon>
        <taxon>Papilionoideae</taxon>
        <taxon>50 kb inversion clade</taxon>
        <taxon>NPAAA clade</taxon>
        <taxon>indigoferoid/millettioid clade</taxon>
        <taxon>Phaseoleae</taxon>
        <taxon>Glycine</taxon>
        <taxon>Glycine subgen. Soja</taxon>
    </lineage>
</organism>
<evidence type="ECO:0000256" key="1">
    <source>
        <dbReference type="SAM" id="SignalP"/>
    </source>
</evidence>
<gene>
    <name evidence="2" type="ORF">GLYMA_11G201100</name>
</gene>
<dbReference type="Proteomes" id="UP000008827">
    <property type="component" value="Chromosome 11"/>
</dbReference>
<sequence length="75" mass="8952">MIFILLFFSIKLPFTSSFFIHPKSKPPKPKTRLPRRLGDRFQRSRGRGCREEEEWLLASCRHRVKTHIATNKNQI</sequence>
<accession>A0A0R0HTT0</accession>
<feature type="chain" id="PRO_5014521679" description="Secreted protein" evidence="1">
    <location>
        <begin position="18"/>
        <end position="75"/>
    </location>
</feature>
<dbReference type="EMBL" id="CM000844">
    <property type="protein sequence ID" value="KRH30693.1"/>
    <property type="molecule type" value="Genomic_DNA"/>
</dbReference>